<proteinExistence type="predicted"/>
<organism evidence="1 2">
    <name type="scientific">Fusarium venenatum</name>
    <dbReference type="NCBI Taxonomy" id="56646"/>
    <lineage>
        <taxon>Eukaryota</taxon>
        <taxon>Fungi</taxon>
        <taxon>Dikarya</taxon>
        <taxon>Ascomycota</taxon>
        <taxon>Pezizomycotina</taxon>
        <taxon>Sordariomycetes</taxon>
        <taxon>Hypocreomycetidae</taxon>
        <taxon>Hypocreales</taxon>
        <taxon>Nectriaceae</taxon>
        <taxon>Fusarium</taxon>
    </lineage>
</organism>
<dbReference type="Proteomes" id="UP000245910">
    <property type="component" value="Chromosome III"/>
</dbReference>
<name>A0A2L2TEG3_9HYPO</name>
<reference evidence="2" key="1">
    <citation type="submission" date="2014-10" db="EMBL/GenBank/DDBJ databases">
        <authorList>
            <person name="King R."/>
        </authorList>
    </citation>
    <scope>NUCLEOTIDE SEQUENCE [LARGE SCALE GENOMIC DNA]</scope>
    <source>
        <strain evidence="2">A3/5</strain>
    </source>
</reference>
<evidence type="ECO:0000313" key="2">
    <source>
        <dbReference type="Proteomes" id="UP000245910"/>
    </source>
</evidence>
<accession>A0A2L2TEG3</accession>
<protein>
    <submittedName>
        <fullName evidence="1">Uncharacterized protein</fullName>
    </submittedName>
</protein>
<evidence type="ECO:0000313" key="1">
    <source>
        <dbReference type="EMBL" id="CEI68359.1"/>
    </source>
</evidence>
<keyword evidence="2" id="KW-1185">Reference proteome</keyword>
<dbReference type="AlphaFoldDB" id="A0A2L2TEG3"/>
<dbReference type="OrthoDB" id="10473679at2759"/>
<dbReference type="EMBL" id="LN649231">
    <property type="protein sequence ID" value="CEI68359.1"/>
    <property type="molecule type" value="Genomic_DNA"/>
</dbReference>
<sequence length="66" mass="7299">MGNCLCRASEEEELKQTVFPNHDKPMGFVHAAPHPTQESFVTVIMQDDEITPVEIVEPAVPTKAHA</sequence>